<evidence type="ECO:0000313" key="2">
    <source>
        <dbReference type="Proteomes" id="UP000075615"/>
    </source>
</evidence>
<dbReference type="AlphaFoldDB" id="A0A150XXS4"/>
<protein>
    <recommendedName>
        <fullName evidence="3">Nucleotide modification associated domain-containing protein</fullName>
    </recommendedName>
</protein>
<proteinExistence type="predicted"/>
<comment type="caution">
    <text evidence="1">The sequence shown here is derived from an EMBL/GenBank/DDBJ whole genome shotgun (WGS) entry which is preliminary data.</text>
</comment>
<reference evidence="1 2" key="1">
    <citation type="submission" date="2016-01" db="EMBL/GenBank/DDBJ databases">
        <title>Genome sequencing of Roseivirga echinicomitans KMM 6058.</title>
        <authorList>
            <person name="Selvaratnam C."/>
            <person name="Thevarajoo S."/>
            <person name="Goh K.M."/>
            <person name="Ee R."/>
            <person name="Chan K.-G."/>
            <person name="Chong C.S."/>
        </authorList>
    </citation>
    <scope>NUCLEOTIDE SEQUENCE [LARGE SCALE GENOMIC DNA]</scope>
    <source>
        <strain evidence="1 2">KMM 6058</strain>
    </source>
</reference>
<name>A0A150XXS4_9BACT</name>
<accession>A0A150XXS4</accession>
<dbReference type="Proteomes" id="UP000075615">
    <property type="component" value="Unassembled WGS sequence"/>
</dbReference>
<keyword evidence="2" id="KW-1185">Reference proteome</keyword>
<dbReference type="STRING" id="296218.AWN68_01290"/>
<evidence type="ECO:0008006" key="3">
    <source>
        <dbReference type="Google" id="ProtNLM"/>
    </source>
</evidence>
<evidence type="ECO:0000313" key="1">
    <source>
        <dbReference type="EMBL" id="KYG83466.1"/>
    </source>
</evidence>
<dbReference type="EMBL" id="LRDB01000001">
    <property type="protein sequence ID" value="KYG83466.1"/>
    <property type="molecule type" value="Genomic_DNA"/>
</dbReference>
<organism evidence="1 2">
    <name type="scientific">Roseivirga echinicomitans</name>
    <dbReference type="NCBI Taxonomy" id="296218"/>
    <lineage>
        <taxon>Bacteria</taxon>
        <taxon>Pseudomonadati</taxon>
        <taxon>Bacteroidota</taxon>
        <taxon>Cytophagia</taxon>
        <taxon>Cytophagales</taxon>
        <taxon>Roseivirgaceae</taxon>
        <taxon>Roseivirga</taxon>
    </lineage>
</organism>
<sequence>MLLHPIQPKGALNQAYRKVKLFRNDLDAFRQNLLYLISQVGDAKVEQILSLKKGNPQANTSALEREIDLMVYALYALSEEEVEIVEGGEK</sequence>
<gene>
    <name evidence="1" type="ORF">AWN68_01290</name>
</gene>